<feature type="transmembrane region" description="Helical" evidence="1">
    <location>
        <begin position="50"/>
        <end position="71"/>
    </location>
</feature>
<proteinExistence type="predicted"/>
<evidence type="ECO:0000313" key="2">
    <source>
        <dbReference type="EMBL" id="GMH12663.1"/>
    </source>
</evidence>
<organism evidence="2 3">
    <name type="scientific">Nepenthes gracilis</name>
    <name type="common">Slender pitcher plant</name>
    <dbReference type="NCBI Taxonomy" id="150966"/>
    <lineage>
        <taxon>Eukaryota</taxon>
        <taxon>Viridiplantae</taxon>
        <taxon>Streptophyta</taxon>
        <taxon>Embryophyta</taxon>
        <taxon>Tracheophyta</taxon>
        <taxon>Spermatophyta</taxon>
        <taxon>Magnoliopsida</taxon>
        <taxon>eudicotyledons</taxon>
        <taxon>Gunneridae</taxon>
        <taxon>Pentapetalae</taxon>
        <taxon>Caryophyllales</taxon>
        <taxon>Nepenthaceae</taxon>
        <taxon>Nepenthes</taxon>
    </lineage>
</organism>
<dbReference type="AlphaFoldDB" id="A0AAD3SJM6"/>
<gene>
    <name evidence="2" type="ORF">Nepgr_014504</name>
</gene>
<evidence type="ECO:0000313" key="3">
    <source>
        <dbReference type="Proteomes" id="UP001279734"/>
    </source>
</evidence>
<dbReference type="EMBL" id="BSYO01000012">
    <property type="protein sequence ID" value="GMH12663.1"/>
    <property type="molecule type" value="Genomic_DNA"/>
</dbReference>
<reference evidence="2" key="1">
    <citation type="submission" date="2023-05" db="EMBL/GenBank/DDBJ databases">
        <title>Nepenthes gracilis genome sequencing.</title>
        <authorList>
            <person name="Fukushima K."/>
        </authorList>
    </citation>
    <scope>NUCLEOTIDE SEQUENCE</scope>
    <source>
        <strain evidence="2">SING2019-196</strain>
    </source>
</reference>
<sequence length="105" mass="11687">MEGRPLAALIINQVRWHCSPHWWWMRRPRDHDGRGSGGIGSWVGTWYDGVFWLGSTMMLTVVAMAVGGSSGGGAKKPAMAMGLQNCSDGLFFYVRKVCFKFPYSL</sequence>
<dbReference type="Proteomes" id="UP001279734">
    <property type="component" value="Unassembled WGS sequence"/>
</dbReference>
<name>A0AAD3SJM6_NEPGR</name>
<accession>A0AAD3SJM6</accession>
<keyword evidence="1" id="KW-0812">Transmembrane</keyword>
<protein>
    <submittedName>
        <fullName evidence="2">Uncharacterized protein</fullName>
    </submittedName>
</protein>
<comment type="caution">
    <text evidence="2">The sequence shown here is derived from an EMBL/GenBank/DDBJ whole genome shotgun (WGS) entry which is preliminary data.</text>
</comment>
<keyword evidence="1" id="KW-0472">Membrane</keyword>
<evidence type="ECO:0000256" key="1">
    <source>
        <dbReference type="SAM" id="Phobius"/>
    </source>
</evidence>
<keyword evidence="3" id="KW-1185">Reference proteome</keyword>
<keyword evidence="1" id="KW-1133">Transmembrane helix</keyword>